<keyword evidence="1" id="KW-0175">Coiled coil</keyword>
<dbReference type="EMBL" id="CAEZXX010000039">
    <property type="protein sequence ID" value="CAB4703888.1"/>
    <property type="molecule type" value="Genomic_DNA"/>
</dbReference>
<name>A0A6J7TBM9_9ZZZZ</name>
<sequence>MWASPARSGSVHYVRLMHSDQSAADLALLRRFEPVLHLNSDELFLPAAVDRYVSACSLRQHTEQGVSILVPTGALTVDNLAVAEGGRSGVFLQFVAEHERRKRHPTQRRSENHGLARLARVGLLGRIFDVLFRVSLLLRQTVPNGVTGAAAWKARRIGLHNEPVYYGRVVRDGGWTVLHYTYFYAMNDWRSTFSGVNDHEADWEQVMVYVEEVGDTVEPHWVAYSRHDHAGDDLRRAWDDPEVILFGEHPTVFVGGGSHAGYFQPGEYVTRVEAKAIDGVKRFSAAYRRLLHISPPPGGFGIPYVDHAGGNGVILGPGGQYEWSPRVLDPLDPWVADFRGLWGLDTADRTGGERAPTGPRFERDGSIRQSWVDPVGYAGLQKVAPPSRVDEIRQERLAALDLELAALETGFDEARTRLRAEVLVGSSGADMVAAAEVELVRLRRREAELRAERRRLETGRTAPVDRRAHVQHPAVPDPHDGSRRGRALNLWVLISVPIVFAFAALAVRFLSHVLLWTAVVVGGFMLVEAFLRKRVVHFLWASFATGVLLGTIAVTVYFAVHDWRWALLGVFSASGILVLLGNLRERYRRS</sequence>
<evidence type="ECO:0000256" key="1">
    <source>
        <dbReference type="SAM" id="Coils"/>
    </source>
</evidence>
<evidence type="ECO:0000313" key="5">
    <source>
        <dbReference type="EMBL" id="CAB4871067.1"/>
    </source>
</evidence>
<feature type="transmembrane region" description="Helical" evidence="2">
    <location>
        <begin position="513"/>
        <end position="531"/>
    </location>
</feature>
<feature type="coiled-coil region" evidence="1">
    <location>
        <begin position="432"/>
        <end position="459"/>
    </location>
</feature>
<dbReference type="EMBL" id="CAFBLR010000055">
    <property type="protein sequence ID" value="CAB4871067.1"/>
    <property type="molecule type" value="Genomic_DNA"/>
</dbReference>
<evidence type="ECO:0000256" key="2">
    <source>
        <dbReference type="SAM" id="Phobius"/>
    </source>
</evidence>
<feature type="transmembrane region" description="Helical" evidence="2">
    <location>
        <begin position="488"/>
        <end position="507"/>
    </location>
</feature>
<dbReference type="AlphaFoldDB" id="A0A6J7TBM9"/>
<evidence type="ECO:0000313" key="3">
    <source>
        <dbReference type="EMBL" id="CAB4703888.1"/>
    </source>
</evidence>
<keyword evidence="2" id="KW-1133">Transmembrane helix</keyword>
<protein>
    <submittedName>
        <fullName evidence="6">Unannotated protein</fullName>
    </submittedName>
</protein>
<evidence type="ECO:0000313" key="4">
    <source>
        <dbReference type="EMBL" id="CAB4751208.1"/>
    </source>
</evidence>
<proteinExistence type="predicted"/>
<organism evidence="6">
    <name type="scientific">freshwater metagenome</name>
    <dbReference type="NCBI Taxonomy" id="449393"/>
    <lineage>
        <taxon>unclassified sequences</taxon>
        <taxon>metagenomes</taxon>
        <taxon>ecological metagenomes</taxon>
    </lineage>
</organism>
<feature type="transmembrane region" description="Helical" evidence="2">
    <location>
        <begin position="565"/>
        <end position="583"/>
    </location>
</feature>
<evidence type="ECO:0000313" key="6">
    <source>
        <dbReference type="EMBL" id="CAB5050557.1"/>
    </source>
</evidence>
<gene>
    <name evidence="3" type="ORF">UFOPK2602_00746</name>
    <name evidence="4" type="ORF">UFOPK2806_01030</name>
    <name evidence="5" type="ORF">UFOPK3417_00748</name>
    <name evidence="6" type="ORF">UFOPK4306_00002</name>
</gene>
<dbReference type="PANTHER" id="PTHR48174:SF5">
    <property type="entry name" value="VACUOLAR PROTEIN SORTING-ASSOCIATED PROTEIN 62"/>
    <property type="match status" value="1"/>
</dbReference>
<dbReference type="PANTHER" id="PTHR48174">
    <property type="entry name" value="DUF946 FAMILY PROTEIN"/>
    <property type="match status" value="1"/>
</dbReference>
<reference evidence="6" key="1">
    <citation type="submission" date="2020-05" db="EMBL/GenBank/DDBJ databases">
        <authorList>
            <person name="Chiriac C."/>
            <person name="Salcher M."/>
            <person name="Ghai R."/>
            <person name="Kavagutti S V."/>
        </authorList>
    </citation>
    <scope>NUCLEOTIDE SEQUENCE</scope>
</reference>
<keyword evidence="2" id="KW-0472">Membrane</keyword>
<accession>A0A6J7TBM9</accession>
<dbReference type="EMBL" id="CAEZYY010000010">
    <property type="protein sequence ID" value="CAB4751208.1"/>
    <property type="molecule type" value="Genomic_DNA"/>
</dbReference>
<feature type="transmembrane region" description="Helical" evidence="2">
    <location>
        <begin position="538"/>
        <end position="559"/>
    </location>
</feature>
<keyword evidence="2" id="KW-0812">Transmembrane</keyword>
<dbReference type="EMBL" id="CAFBQP010000001">
    <property type="protein sequence ID" value="CAB5050557.1"/>
    <property type="molecule type" value="Genomic_DNA"/>
</dbReference>